<keyword evidence="6" id="KW-0926">Vacuole</keyword>
<feature type="domain" description="Autophagy protein ATG17-like" evidence="9">
    <location>
        <begin position="324"/>
        <end position="484"/>
    </location>
</feature>
<dbReference type="RefSeq" id="XP_001881031.1">
    <property type="nucleotide sequence ID" value="XM_001880996.1"/>
</dbReference>
<dbReference type="InParanoid" id="B0DBA9"/>
<evidence type="ECO:0000259" key="10">
    <source>
        <dbReference type="Pfam" id="PF10377"/>
    </source>
</evidence>
<evidence type="ECO:0000313" key="11">
    <source>
        <dbReference type="EMBL" id="EDR07961.1"/>
    </source>
</evidence>
<dbReference type="GO" id="GO:0034045">
    <property type="term" value="C:phagophore assembly site membrane"/>
    <property type="evidence" value="ECO:0007669"/>
    <property type="project" value="UniProtKB-SubCell"/>
</dbReference>
<feature type="compositionally biased region" description="Pro residues" evidence="8">
    <location>
        <begin position="1197"/>
        <end position="1210"/>
    </location>
</feature>
<dbReference type="Pfam" id="PF10377">
    <property type="entry name" value="ATG11"/>
    <property type="match status" value="1"/>
</dbReference>
<dbReference type="Pfam" id="PF04108">
    <property type="entry name" value="ATG17_like"/>
    <property type="match status" value="1"/>
</dbReference>
<dbReference type="InterPro" id="IPR045326">
    <property type="entry name" value="ATG17-like_dom"/>
</dbReference>
<dbReference type="GO" id="GO:0000422">
    <property type="term" value="P:autophagy of mitochondrion"/>
    <property type="evidence" value="ECO:0007669"/>
    <property type="project" value="TreeGrafter"/>
</dbReference>
<keyword evidence="12" id="KW-1185">Reference proteome</keyword>
<comment type="subunit">
    <text evidence="6">Homodimer.</text>
</comment>
<feature type="coiled-coil region" evidence="7">
    <location>
        <begin position="809"/>
        <end position="864"/>
    </location>
</feature>
<dbReference type="Proteomes" id="UP000001194">
    <property type="component" value="Unassembled WGS sequence"/>
</dbReference>
<dbReference type="GO" id="GO:0034727">
    <property type="term" value="P:piecemeal microautophagy of the nucleus"/>
    <property type="evidence" value="ECO:0007669"/>
    <property type="project" value="TreeGrafter"/>
</dbReference>
<dbReference type="STRING" id="486041.B0DBA9"/>
<evidence type="ECO:0000256" key="5">
    <source>
        <dbReference type="ARBA" id="ARBA00023054"/>
    </source>
</evidence>
<dbReference type="GO" id="GO:0060090">
    <property type="term" value="F:molecular adaptor activity"/>
    <property type="evidence" value="ECO:0007669"/>
    <property type="project" value="TreeGrafter"/>
</dbReference>
<dbReference type="KEGG" id="lbc:LACBIDRAFT_327145"/>
<evidence type="ECO:0000313" key="12">
    <source>
        <dbReference type="Proteomes" id="UP000001194"/>
    </source>
</evidence>
<dbReference type="InterPro" id="IPR019460">
    <property type="entry name" value="Atg11_C"/>
</dbReference>
<keyword evidence="5 7" id="KW-0175">Coiled coil</keyword>
<keyword evidence="6" id="KW-0472">Membrane</keyword>
<gene>
    <name evidence="11" type="ORF">LACBIDRAFT_327145</name>
</gene>
<keyword evidence="2 6" id="KW-0813">Transport</keyword>
<evidence type="ECO:0000256" key="8">
    <source>
        <dbReference type="SAM" id="MobiDB-lite"/>
    </source>
</evidence>
<keyword evidence="3 6" id="KW-0653">Protein transport</keyword>
<organism evidence="12">
    <name type="scientific">Laccaria bicolor (strain S238N-H82 / ATCC MYA-4686)</name>
    <name type="common">Bicoloured deceiver</name>
    <name type="synonym">Laccaria laccata var. bicolor</name>
    <dbReference type="NCBI Taxonomy" id="486041"/>
    <lineage>
        <taxon>Eukaryota</taxon>
        <taxon>Fungi</taxon>
        <taxon>Dikarya</taxon>
        <taxon>Basidiomycota</taxon>
        <taxon>Agaricomycotina</taxon>
        <taxon>Agaricomycetes</taxon>
        <taxon>Agaricomycetidae</taxon>
        <taxon>Agaricales</taxon>
        <taxon>Agaricineae</taxon>
        <taxon>Hydnangiaceae</taxon>
        <taxon>Laccaria</taxon>
    </lineage>
</organism>
<sequence length="1400" mass="155694">MRTLRISSTGSDGGGDERRAVSDIQMGLVAAVEEVTSLRSHGECSKSNTFVFCPQTATLGPRPRVSRLPLPQLHHQLHQLLAHDTDLYRRGWSSVSGDPKIHFDRTTAYKEQFLHQEIGIDQDAALVYLSDGRRLTNTNIRELAGAQGQTIFVFNKYYLDYDLEEVLRELRVEAPLQLPMEDVVSATPPLRHSQAAATCVRNAHIHNDHVKHLFASLQYQHEAIRIASSSLDFNVLAIVDTFDGMSVTSQRELERQTKLLNGVEADLELISRVQIHVEFMSNAVRKAIEGGERHRTLGDYVSHVKMKQVAELCSRTHEDLQVKFDQVELAVKTLKEGTDVVRSSLSKTNLLEDAEACARRSQDILVKIVDSAAALESGASDLDVVIQELHQLDANHRREVQLITDVKIPPSLAALQASFRGKNSFSHIQRLHNMLYAYGATVIEIVRRKEFSRFFYQRAQSILEVMAKLSASERKRRQVYRGEVHGQLPFEARGMDDPVPTIDFSPSGNSDAAYSFEREDVDGLLRVLEDLERYARSTGDPEALKTVQECKASLDKLVIKMDSLEAGFDRIAERSLLSASRLSLSRRRTIEAEEQAYHELVEELRISREAKARQDAVFQEERNALQSEIRRLKLSLQDVDSSTSTEQDRAGRLEREVHQVRAQLEGEITARRIVEERNSELQADIESQRIAIARALADATEQSKAAQRSRQELEQVQSEFDEMKELVSQNESKISVLVEEQARNLRNLEDARARGENLELQIQAAQAESEEVRQVLKATSQEKDRLLKLQATEHDRIIRDHIAEADGDRAVLERQFHELKNYQEGLEREVKNLKADIEVANADAVGLREELQRVEHELREARHVERILRDDLKAGRASQSDFDQRMENGNRLIAQILDVAICFRNSHVKALQTAQAASSHPASKHANTLAESTTFSPGLLRIGQQHDEPSPIDPSDPAAALEILRELDHDVFLEAVAKTGSTIRKWQKQCKEYRERAKGKISFRNFAKGDLAMFLPTRNSVSKPWAAFNVSFPHYFLQATGHLAEQLKTREWIVARITSITERVVNQQDPTSNPYGLGEGVKYYMLEVEDWTQPSGNKRRASGRKTTSEKDSPSSPGSGRLGNKAIPPPELEVQDTHPSNSHLFPVRTRANSSPTARPSSLSRLLAQASVENGAENPTESLPDDEIPPPELRASSPSPLPSPAVSPPSPPQIIGSLPQHVPGVHSPLRPNSRASRLSSTSRFSVGRIPNLGSVSTGTPKAAPTTALTEDPTASSPTSNDGNPFRSPVAPSPDESISDGLNNIVNGNSSRRRTTSYHIPRTSPLAVGSASTSRGPAFLPARPSLTATATLANLANSWGASFGRKKKAEVAGGSLTTNVEALADDTRTTNDTLVRDMLKRLS</sequence>
<dbReference type="GO" id="GO:0015031">
    <property type="term" value="P:protein transport"/>
    <property type="evidence" value="ECO:0007669"/>
    <property type="project" value="UniProtKB-KW"/>
</dbReference>
<reference evidence="11 12" key="1">
    <citation type="journal article" date="2008" name="Nature">
        <title>The genome of Laccaria bicolor provides insights into mycorrhizal symbiosis.</title>
        <authorList>
            <person name="Martin F."/>
            <person name="Aerts A."/>
            <person name="Ahren D."/>
            <person name="Brun A."/>
            <person name="Danchin E.G.J."/>
            <person name="Duchaussoy F."/>
            <person name="Gibon J."/>
            <person name="Kohler A."/>
            <person name="Lindquist E."/>
            <person name="Pereda V."/>
            <person name="Salamov A."/>
            <person name="Shapiro H.J."/>
            <person name="Wuyts J."/>
            <person name="Blaudez D."/>
            <person name="Buee M."/>
            <person name="Brokstein P."/>
            <person name="Canbaeck B."/>
            <person name="Cohen D."/>
            <person name="Courty P.E."/>
            <person name="Coutinho P.M."/>
            <person name="Delaruelle C."/>
            <person name="Detter J.C."/>
            <person name="Deveau A."/>
            <person name="DiFazio S."/>
            <person name="Duplessis S."/>
            <person name="Fraissinet-Tachet L."/>
            <person name="Lucic E."/>
            <person name="Frey-Klett P."/>
            <person name="Fourrey C."/>
            <person name="Feussner I."/>
            <person name="Gay G."/>
            <person name="Grimwood J."/>
            <person name="Hoegger P.J."/>
            <person name="Jain P."/>
            <person name="Kilaru S."/>
            <person name="Labbe J."/>
            <person name="Lin Y.C."/>
            <person name="Legue V."/>
            <person name="Le Tacon F."/>
            <person name="Marmeisse R."/>
            <person name="Melayah D."/>
            <person name="Montanini B."/>
            <person name="Muratet M."/>
            <person name="Nehls U."/>
            <person name="Niculita-Hirzel H."/>
            <person name="Oudot-Le Secq M.P."/>
            <person name="Peter M."/>
            <person name="Quesneville H."/>
            <person name="Rajashekar B."/>
            <person name="Reich M."/>
            <person name="Rouhier N."/>
            <person name="Schmutz J."/>
            <person name="Yin T."/>
            <person name="Chalot M."/>
            <person name="Henrissat B."/>
            <person name="Kuees U."/>
            <person name="Lucas S."/>
            <person name="Van de Peer Y."/>
            <person name="Podila G.K."/>
            <person name="Polle A."/>
            <person name="Pukkila P.J."/>
            <person name="Richardson P.M."/>
            <person name="Rouze P."/>
            <person name="Sanders I.R."/>
            <person name="Stajich J.E."/>
            <person name="Tunlid A."/>
            <person name="Tuskan G."/>
            <person name="Grigoriev I.V."/>
        </authorList>
    </citation>
    <scope>NUCLEOTIDE SEQUENCE [LARGE SCALE GENOMIC DNA]</scope>
    <source>
        <strain evidence="12">S238N-H82 / ATCC MYA-4686</strain>
    </source>
</reference>
<comment type="similarity">
    <text evidence="1 6">Belongs to the ATG11 family.</text>
</comment>
<dbReference type="GeneID" id="6076975"/>
<evidence type="ECO:0000256" key="2">
    <source>
        <dbReference type="ARBA" id="ARBA00022448"/>
    </source>
</evidence>
<dbReference type="GO" id="GO:0034517">
    <property type="term" value="P:ribophagy"/>
    <property type="evidence" value="ECO:0007669"/>
    <property type="project" value="TreeGrafter"/>
</dbReference>
<dbReference type="InterPro" id="IPR040040">
    <property type="entry name" value="ATG11"/>
</dbReference>
<evidence type="ECO:0000256" key="7">
    <source>
        <dbReference type="SAM" id="Coils"/>
    </source>
</evidence>
<evidence type="ECO:0000259" key="9">
    <source>
        <dbReference type="Pfam" id="PF04108"/>
    </source>
</evidence>
<feature type="compositionally biased region" description="Polar residues" evidence="8">
    <location>
        <begin position="1149"/>
        <end position="1162"/>
    </location>
</feature>
<comment type="subcellular location">
    <subcellularLocation>
        <location evidence="6">Preautophagosomal structure membrane</location>
        <topology evidence="6">Peripheral membrane protein</topology>
    </subcellularLocation>
    <subcellularLocation>
        <location evidence="6">Vacuole membrane</location>
        <topology evidence="6">Peripheral membrane protein</topology>
    </subcellularLocation>
    <text evidence="6">During pexophagy, accumulates in the vacuolar membrane region, where the peroxisomes contact the vacuole.</text>
</comment>
<feature type="compositionally biased region" description="Polar residues" evidence="8">
    <location>
        <begin position="1231"/>
        <end position="1242"/>
    </location>
</feature>
<accession>B0DBA9</accession>
<evidence type="ECO:0000256" key="4">
    <source>
        <dbReference type="ARBA" id="ARBA00023006"/>
    </source>
</evidence>
<feature type="compositionally biased region" description="Polar residues" evidence="8">
    <location>
        <begin position="1297"/>
        <end position="1307"/>
    </location>
</feature>
<dbReference type="EMBL" id="DS547102">
    <property type="protein sequence ID" value="EDR07961.1"/>
    <property type="molecule type" value="Genomic_DNA"/>
</dbReference>
<protein>
    <recommendedName>
        <fullName evidence="6">Autophagy-related protein 11</fullName>
    </recommendedName>
</protein>
<evidence type="ECO:0000256" key="6">
    <source>
        <dbReference type="RuleBase" id="RU367075"/>
    </source>
</evidence>
<keyword evidence="4 6" id="KW-0072">Autophagy</keyword>
<proteinExistence type="inferred from homology"/>
<dbReference type="PANTHER" id="PTHR13222">
    <property type="entry name" value="RB1-INDUCIBLE COILED-COIL"/>
    <property type="match status" value="1"/>
</dbReference>
<feature type="region of interest" description="Disordered" evidence="8">
    <location>
        <begin position="1094"/>
        <end position="1329"/>
    </location>
</feature>
<dbReference type="PANTHER" id="PTHR13222:SF1">
    <property type="entry name" value="RB1-INDUCIBLE COILED-COIL PROTEIN 1"/>
    <property type="match status" value="1"/>
</dbReference>
<evidence type="ECO:0000256" key="3">
    <source>
        <dbReference type="ARBA" id="ARBA00022927"/>
    </source>
</evidence>
<feature type="coiled-coil region" evidence="7">
    <location>
        <begin position="696"/>
        <end position="782"/>
    </location>
</feature>
<dbReference type="HOGENOM" id="CLU_004046_0_0_1"/>
<dbReference type="GO" id="GO:0019901">
    <property type="term" value="F:protein kinase binding"/>
    <property type="evidence" value="ECO:0007669"/>
    <property type="project" value="TreeGrafter"/>
</dbReference>
<evidence type="ECO:0000256" key="1">
    <source>
        <dbReference type="ARBA" id="ARBA00009729"/>
    </source>
</evidence>
<feature type="compositionally biased region" description="Polar residues" evidence="8">
    <location>
        <begin position="1264"/>
        <end position="1280"/>
    </location>
</feature>
<dbReference type="GO" id="GO:1903599">
    <property type="term" value="P:positive regulation of autophagy of mitochondrion"/>
    <property type="evidence" value="ECO:0007669"/>
    <property type="project" value="UniProtKB-UniRule"/>
</dbReference>
<dbReference type="GO" id="GO:0061709">
    <property type="term" value="P:reticulophagy"/>
    <property type="evidence" value="ECO:0007669"/>
    <property type="project" value="TreeGrafter"/>
</dbReference>
<name>B0DBA9_LACBS</name>
<dbReference type="GO" id="GO:1990316">
    <property type="term" value="C:Atg1/ULK1 kinase complex"/>
    <property type="evidence" value="ECO:0007669"/>
    <property type="project" value="TreeGrafter"/>
</dbReference>
<dbReference type="GO" id="GO:0005774">
    <property type="term" value="C:vacuolar membrane"/>
    <property type="evidence" value="ECO:0007669"/>
    <property type="project" value="UniProtKB-SubCell"/>
</dbReference>
<dbReference type="OrthoDB" id="447953at2759"/>
<comment type="function">
    <text evidence="6">Involved in cytoplasm to vacuole transport (Cvt), pexophagy, mitophagy and nucleophagy. Recruits mitochondria for their selective degradation via autophagy (mitophagy) during starvation. Works as scaffold proteins that recruit ATG proteins to the pre-autophagosome (PAS), the site of vesicle/autophagosome formation. Required for the Cvt vesicles completion.</text>
</comment>
<feature type="domain" description="Autophagy-related protein 11 C-terminal" evidence="10">
    <location>
        <begin position="978"/>
        <end position="1089"/>
    </location>
</feature>
<dbReference type="GO" id="GO:0000045">
    <property type="term" value="P:autophagosome assembly"/>
    <property type="evidence" value="ECO:0007669"/>
    <property type="project" value="UniProtKB-UniRule"/>
</dbReference>